<keyword evidence="7" id="KW-1185">Reference proteome</keyword>
<evidence type="ECO:0000256" key="1">
    <source>
        <dbReference type="ARBA" id="ARBA00005820"/>
    </source>
</evidence>
<dbReference type="InterPro" id="IPR036388">
    <property type="entry name" value="WH-like_DNA-bd_sf"/>
</dbReference>
<organism evidence="6 7">
    <name type="scientific">Polymorphospora rubra</name>
    <dbReference type="NCBI Taxonomy" id="338584"/>
    <lineage>
        <taxon>Bacteria</taxon>
        <taxon>Bacillati</taxon>
        <taxon>Actinomycetota</taxon>
        <taxon>Actinomycetes</taxon>
        <taxon>Micromonosporales</taxon>
        <taxon>Micromonosporaceae</taxon>
        <taxon>Polymorphospora</taxon>
    </lineage>
</organism>
<dbReference type="PROSITE" id="PS51782">
    <property type="entry name" value="LYSM"/>
    <property type="match status" value="1"/>
</dbReference>
<feature type="transmembrane region" description="Helical" evidence="4">
    <location>
        <begin position="12"/>
        <end position="30"/>
    </location>
</feature>
<dbReference type="RefSeq" id="WP_212825237.1">
    <property type="nucleotide sequence ID" value="NZ_AP023359.1"/>
</dbReference>
<accession>A0A810MYI6</accession>
<feature type="region of interest" description="Disordered" evidence="3">
    <location>
        <begin position="590"/>
        <end position="657"/>
    </location>
</feature>
<feature type="domain" description="LysM" evidence="5">
    <location>
        <begin position="162"/>
        <end position="213"/>
    </location>
</feature>
<dbReference type="Gene3D" id="1.10.10.10">
    <property type="entry name" value="Winged helix-like DNA-binding domain superfamily/Winged helix DNA-binding domain"/>
    <property type="match status" value="1"/>
</dbReference>
<feature type="region of interest" description="Disordered" evidence="3">
    <location>
        <begin position="910"/>
        <end position="946"/>
    </location>
</feature>
<evidence type="ECO:0000313" key="7">
    <source>
        <dbReference type="Proteomes" id="UP000680866"/>
    </source>
</evidence>
<feature type="transmembrane region" description="Helical" evidence="4">
    <location>
        <begin position="50"/>
        <end position="75"/>
    </location>
</feature>
<feature type="compositionally biased region" description="Polar residues" evidence="3">
    <location>
        <begin position="626"/>
        <end position="636"/>
    </location>
</feature>
<feature type="region of interest" description="Disordered" evidence="3">
    <location>
        <begin position="343"/>
        <end position="377"/>
    </location>
</feature>
<sequence length="946" mass="99482">MRVARAVWEAAWIMLFLAGVPVVLVRLAGLPNPRVVPDRRALVAWIAEPLTPGFVGGCLAAVAWLLWALVVAVAVARVTTRLSSRRRWLARVRLPAPVQGLAAALLGAAAVSSASPALAHPTMPVAVTDTHSDQVRETRPTTVAGGFTTTRTEQAGTAGESGQVTVRRGDTLWKIADTRLDDPARWREIYRLNADQYPLRGGHHLRPGWVLTLPSPPEAPTVPPRQQPPPAPTEDQSPPTTADGGPVAPAAPPTSGPTTDASSPDGEDLAGGQGEECPPGVSLPGGWIGIGVATAIMAAATLTVARRRRHDGKPPPPPGTPLDEADLAGLPPVVTDIQRALLDQTSTPDIPADDVATTDGLDDPGQDSPSAGAMRASAVPGPAYLDWRARSWPAHGLAVTGPGALAAARGILASALTNEQQDEPDVHGHVVVDGHTLAVLTGGTVHTGTGTGTVPGLTVTGGLPDALALLEQEILHRSRILADHDAGTITDLRNTVTDVEPLPSLLLIADATTATQDHARLTVLLTQGHHLDIRGLLLGVWPQSPTVTVVPDGATSPTDADEPDTSQGGWLPVVDTAAVTDLLRLLAESDDGQAPASSATTTESAAVSTGGPGPRQGHNDEKATDPSPTGPDSGTYATGRALQSDEREPQQSQDGNARRIFEPAATGGRATAEAQPPDDPAGQVADVEGLVRVQVLGAARIVDVDTTIPLRAKSLELLVYLAVHDGEASQEAILDDLLPEAPAAKAPHRLHTYVSALRKTLKLTGGPDTYLTHPSHRYALNRQAFDIDLWRMRDAIRDAERATNDTDRITALRRAVDAYNGGLADGFDYEWIEAYREAVRRQARDAHLTLAAALTDPTEALAVVEAAIVDDPYAEPLYQQAMRAHAALGQADQVHALHQTLARRLQEIDAEPSPETTALADQFTASVRQRGAGRRNDGAPQRRGRA</sequence>
<dbReference type="SMART" id="SM00862">
    <property type="entry name" value="Trans_reg_C"/>
    <property type="match status" value="1"/>
</dbReference>
<evidence type="ECO:0000256" key="3">
    <source>
        <dbReference type="SAM" id="MobiDB-lite"/>
    </source>
</evidence>
<dbReference type="GO" id="GO:0000160">
    <property type="term" value="P:phosphorelay signal transduction system"/>
    <property type="evidence" value="ECO:0007669"/>
    <property type="project" value="InterPro"/>
</dbReference>
<dbReference type="InterPro" id="IPR016032">
    <property type="entry name" value="Sig_transdc_resp-reg_C-effctor"/>
</dbReference>
<dbReference type="Proteomes" id="UP000680866">
    <property type="component" value="Chromosome"/>
</dbReference>
<proteinExistence type="inferred from homology"/>
<dbReference type="InterPro" id="IPR001867">
    <property type="entry name" value="OmpR/PhoB-type_DNA-bd"/>
</dbReference>
<dbReference type="Pfam" id="PF03704">
    <property type="entry name" value="BTAD"/>
    <property type="match status" value="1"/>
</dbReference>
<feature type="compositionally biased region" description="Pro residues" evidence="3">
    <location>
        <begin position="214"/>
        <end position="232"/>
    </location>
</feature>
<dbReference type="InterPro" id="IPR018392">
    <property type="entry name" value="LysM"/>
</dbReference>
<dbReference type="Gene3D" id="1.25.40.10">
    <property type="entry name" value="Tetratricopeptide repeat domain"/>
    <property type="match status" value="1"/>
</dbReference>
<dbReference type="GO" id="GO:0006355">
    <property type="term" value="P:regulation of DNA-templated transcription"/>
    <property type="evidence" value="ECO:0007669"/>
    <property type="project" value="InterPro"/>
</dbReference>
<dbReference type="EMBL" id="AP023359">
    <property type="protein sequence ID" value="BCJ65650.1"/>
    <property type="molecule type" value="Genomic_DNA"/>
</dbReference>
<dbReference type="InterPro" id="IPR005158">
    <property type="entry name" value="BTAD"/>
</dbReference>
<gene>
    <name evidence="6" type="ORF">Prubr_26710</name>
</gene>
<evidence type="ECO:0000256" key="4">
    <source>
        <dbReference type="SAM" id="Phobius"/>
    </source>
</evidence>
<dbReference type="Pfam" id="PF01476">
    <property type="entry name" value="LysM"/>
    <property type="match status" value="1"/>
</dbReference>
<name>A0A810MYI6_9ACTN</name>
<dbReference type="InterPro" id="IPR011990">
    <property type="entry name" value="TPR-like_helical_dom_sf"/>
</dbReference>
<keyword evidence="4" id="KW-0472">Membrane</keyword>
<feature type="compositionally biased region" description="Low complexity" evidence="3">
    <location>
        <begin position="238"/>
        <end position="248"/>
    </location>
</feature>
<dbReference type="SMART" id="SM01043">
    <property type="entry name" value="BTAD"/>
    <property type="match status" value="1"/>
</dbReference>
<keyword evidence="4" id="KW-1133">Transmembrane helix</keyword>
<evidence type="ECO:0000313" key="6">
    <source>
        <dbReference type="EMBL" id="BCJ65650.1"/>
    </source>
</evidence>
<dbReference type="SUPFAM" id="SSF46894">
    <property type="entry name" value="C-terminal effector domain of the bipartite response regulators"/>
    <property type="match status" value="1"/>
</dbReference>
<dbReference type="InterPro" id="IPR051677">
    <property type="entry name" value="AfsR-DnrI-RedD_regulator"/>
</dbReference>
<feature type="transmembrane region" description="Helical" evidence="4">
    <location>
        <begin position="96"/>
        <end position="119"/>
    </location>
</feature>
<feature type="compositionally biased region" description="Low complexity" evidence="3">
    <location>
        <begin position="596"/>
        <end position="609"/>
    </location>
</feature>
<dbReference type="PANTHER" id="PTHR35807">
    <property type="entry name" value="TRANSCRIPTIONAL REGULATOR REDD-RELATED"/>
    <property type="match status" value="1"/>
</dbReference>
<evidence type="ECO:0000256" key="2">
    <source>
        <dbReference type="ARBA" id="ARBA00023125"/>
    </source>
</evidence>
<feature type="region of interest" description="Disordered" evidence="3">
    <location>
        <begin position="549"/>
        <end position="572"/>
    </location>
</feature>
<dbReference type="KEGG" id="pry:Prubr_26710"/>
<reference evidence="6" key="1">
    <citation type="submission" date="2020-08" db="EMBL/GenBank/DDBJ databases">
        <title>Whole genome shotgun sequence of Polymorphospora rubra NBRC 101157.</title>
        <authorList>
            <person name="Komaki H."/>
            <person name="Tamura T."/>
        </authorList>
    </citation>
    <scope>NUCLEOTIDE SEQUENCE</scope>
    <source>
        <strain evidence="6">NBRC 101157</strain>
    </source>
</reference>
<dbReference type="AlphaFoldDB" id="A0A810MYI6"/>
<dbReference type="GO" id="GO:0003677">
    <property type="term" value="F:DNA binding"/>
    <property type="evidence" value="ECO:0007669"/>
    <property type="project" value="UniProtKB-KW"/>
</dbReference>
<dbReference type="Gene3D" id="3.10.350.10">
    <property type="entry name" value="LysM domain"/>
    <property type="match status" value="1"/>
</dbReference>
<keyword evidence="2" id="KW-0238">DNA-binding</keyword>
<dbReference type="SUPFAM" id="SSF48452">
    <property type="entry name" value="TPR-like"/>
    <property type="match status" value="1"/>
</dbReference>
<dbReference type="CDD" id="cd00118">
    <property type="entry name" value="LysM"/>
    <property type="match status" value="1"/>
</dbReference>
<protein>
    <recommendedName>
        <fullName evidence="5">LysM domain-containing protein</fullName>
    </recommendedName>
</protein>
<evidence type="ECO:0000259" key="5">
    <source>
        <dbReference type="PROSITE" id="PS51782"/>
    </source>
</evidence>
<dbReference type="InterPro" id="IPR036779">
    <property type="entry name" value="LysM_dom_sf"/>
</dbReference>
<comment type="similarity">
    <text evidence="1">Belongs to the AfsR/DnrI/RedD regulatory family.</text>
</comment>
<feature type="region of interest" description="Disordered" evidence="3">
    <location>
        <begin position="308"/>
        <end position="327"/>
    </location>
</feature>
<keyword evidence="4" id="KW-0812">Transmembrane</keyword>
<feature type="region of interest" description="Disordered" evidence="3">
    <location>
        <begin position="210"/>
        <end position="282"/>
    </location>
</feature>